<evidence type="ECO:0000259" key="1">
    <source>
        <dbReference type="PROSITE" id="PS50943"/>
    </source>
</evidence>
<keyword evidence="3" id="KW-1185">Reference proteome</keyword>
<gene>
    <name evidence="2" type="ORF">HMPREF0281_02606</name>
</gene>
<evidence type="ECO:0000313" key="2">
    <source>
        <dbReference type="EMBL" id="EFG80511.1"/>
    </source>
</evidence>
<comment type="caution">
    <text evidence="2">The sequence shown here is derived from an EMBL/GenBank/DDBJ whole genome shotgun (WGS) entry which is preliminary data.</text>
</comment>
<dbReference type="Pfam" id="PF12844">
    <property type="entry name" value="HTH_19"/>
    <property type="match status" value="1"/>
</dbReference>
<accession>A0ABP2IAC8</accession>
<dbReference type="Gene3D" id="1.10.260.40">
    <property type="entry name" value="lambda repressor-like DNA-binding domains"/>
    <property type="match status" value="1"/>
</dbReference>
<dbReference type="SMART" id="SM00530">
    <property type="entry name" value="HTH_XRE"/>
    <property type="match status" value="1"/>
</dbReference>
<dbReference type="InterPro" id="IPR010982">
    <property type="entry name" value="Lambda_DNA-bd_dom_sf"/>
</dbReference>
<evidence type="ECO:0000313" key="3">
    <source>
        <dbReference type="Proteomes" id="UP000006015"/>
    </source>
</evidence>
<protein>
    <submittedName>
        <fullName evidence="2">DNA-binding helix-turn-helix protein</fullName>
    </submittedName>
</protein>
<name>A0ABP2IAC8_CORAM</name>
<dbReference type="RefSeq" id="WP_003849686.1">
    <property type="nucleotide sequence ID" value="NZ_CP009244.1"/>
</dbReference>
<dbReference type="EMBL" id="ADNS01000031">
    <property type="protein sequence ID" value="EFG80511.1"/>
    <property type="molecule type" value="Genomic_DNA"/>
</dbReference>
<feature type="domain" description="HTH cro/C1-type" evidence="1">
    <location>
        <begin position="21"/>
        <end position="81"/>
    </location>
</feature>
<dbReference type="GO" id="GO:0003677">
    <property type="term" value="F:DNA binding"/>
    <property type="evidence" value="ECO:0007669"/>
    <property type="project" value="UniProtKB-KW"/>
</dbReference>
<dbReference type="SUPFAM" id="SSF47413">
    <property type="entry name" value="lambda repressor-like DNA-binding domains"/>
    <property type="match status" value="1"/>
</dbReference>
<reference evidence="2 3" key="1">
    <citation type="submission" date="2010-04" db="EMBL/GenBank/DDBJ databases">
        <authorList>
            <person name="Weinstock G."/>
            <person name="Sodergren E."/>
            <person name="Clifton S."/>
            <person name="Fulton L."/>
            <person name="Fulton B."/>
            <person name="Courtney L."/>
            <person name="Fronick C."/>
            <person name="Harrison M."/>
            <person name="Strong C."/>
            <person name="Farmer C."/>
            <person name="Delahaunty K."/>
            <person name="Markovic C."/>
            <person name="Hall O."/>
            <person name="Minx P."/>
            <person name="Tomlinson C."/>
            <person name="Mitreva M."/>
            <person name="Hou S."/>
            <person name="Wollam A."/>
            <person name="Pepin K.H."/>
            <person name="Johnson M."/>
            <person name="Bhonagiri V."/>
            <person name="Zhang X."/>
            <person name="Suruliraj S."/>
            <person name="Warren W."/>
            <person name="Chinwalla A."/>
            <person name="Mardis E.R."/>
            <person name="Wilson R.K."/>
        </authorList>
    </citation>
    <scope>NUCLEOTIDE SEQUENCE [LARGE SCALE GENOMIC DNA]</scope>
    <source>
        <strain evidence="2 3">DSM 20306</strain>
    </source>
</reference>
<dbReference type="InterPro" id="IPR001387">
    <property type="entry name" value="Cro/C1-type_HTH"/>
</dbReference>
<proteinExistence type="predicted"/>
<dbReference type="Proteomes" id="UP000006015">
    <property type="component" value="Unassembled WGS sequence"/>
</dbReference>
<dbReference type="CDD" id="cd00093">
    <property type="entry name" value="HTH_XRE"/>
    <property type="match status" value="1"/>
</dbReference>
<sequence length="182" mass="20061">MAVSVDRLLWASYGFTFSQNLRKIRRSRGVTQQALAEIAGLSRTQVCNLERNENNSGTSADPALSTVYKLALALEVPPVLLLPQSADMVNSVCATTSTRAVAQKIPSATVGASDMRNTKFRRGTRTIPEQQTLRKAGSLVSEDDGKLETSMGEELRPFSQEYTAQKRRQATAYKTKMVNRMT</sequence>
<organism evidence="2 3">
    <name type="scientific">Corynebacterium ammoniagenes DSM 20306</name>
    <dbReference type="NCBI Taxonomy" id="649754"/>
    <lineage>
        <taxon>Bacteria</taxon>
        <taxon>Bacillati</taxon>
        <taxon>Actinomycetota</taxon>
        <taxon>Actinomycetes</taxon>
        <taxon>Mycobacteriales</taxon>
        <taxon>Corynebacteriaceae</taxon>
        <taxon>Corynebacterium</taxon>
    </lineage>
</organism>
<dbReference type="PROSITE" id="PS50943">
    <property type="entry name" value="HTH_CROC1"/>
    <property type="match status" value="1"/>
</dbReference>
<keyword evidence="2" id="KW-0238">DNA-binding</keyword>